<keyword evidence="6 10" id="KW-0812">Transmembrane</keyword>
<dbReference type="NCBIfam" id="TIGR00797">
    <property type="entry name" value="matE"/>
    <property type="match status" value="1"/>
</dbReference>
<keyword evidence="7 10" id="KW-1133">Transmembrane helix</keyword>
<feature type="transmembrane region" description="Helical" evidence="10">
    <location>
        <begin position="137"/>
        <end position="155"/>
    </location>
</feature>
<dbReference type="InterPro" id="IPR051327">
    <property type="entry name" value="MATE_MepA_subfamily"/>
</dbReference>
<proteinExistence type="inferred from homology"/>
<dbReference type="GO" id="GO:0005886">
    <property type="term" value="C:plasma membrane"/>
    <property type="evidence" value="ECO:0007669"/>
    <property type="project" value="UniProtKB-SubCell"/>
</dbReference>
<feature type="transmembrane region" description="Helical" evidence="10">
    <location>
        <begin position="12"/>
        <end position="36"/>
    </location>
</feature>
<dbReference type="GO" id="GO:0042910">
    <property type="term" value="F:xenobiotic transmembrane transporter activity"/>
    <property type="evidence" value="ECO:0007669"/>
    <property type="project" value="InterPro"/>
</dbReference>
<feature type="transmembrane region" description="Helical" evidence="10">
    <location>
        <begin position="363"/>
        <end position="384"/>
    </location>
</feature>
<evidence type="ECO:0000256" key="10">
    <source>
        <dbReference type="SAM" id="Phobius"/>
    </source>
</evidence>
<reference evidence="12" key="1">
    <citation type="submission" date="2015-05" db="EMBL/GenBank/DDBJ databases">
        <authorList>
            <consortium name="Pathogen Informatics"/>
        </authorList>
    </citation>
    <scope>NUCLEOTIDE SEQUENCE [LARGE SCALE GENOMIC DNA]</scope>
    <source>
        <strain evidence="12">L1-83</strain>
    </source>
</reference>
<dbReference type="EMBL" id="CVRS01000026">
    <property type="protein sequence ID" value="CRL33854.1"/>
    <property type="molecule type" value="Genomic_DNA"/>
</dbReference>
<evidence type="ECO:0000256" key="8">
    <source>
        <dbReference type="ARBA" id="ARBA00023136"/>
    </source>
</evidence>
<dbReference type="PANTHER" id="PTHR43823">
    <property type="entry name" value="SPORULATION PROTEIN YKVU"/>
    <property type="match status" value="1"/>
</dbReference>
<accession>A0A0M6WCW2</accession>
<dbReference type="AlphaFoldDB" id="A0A0M6WCW2"/>
<dbReference type="InterPro" id="IPR048279">
    <property type="entry name" value="MdtK-like"/>
</dbReference>
<dbReference type="CDD" id="cd13143">
    <property type="entry name" value="MATE_MepA_like"/>
    <property type="match status" value="1"/>
</dbReference>
<keyword evidence="8 10" id="KW-0472">Membrane</keyword>
<feature type="transmembrane region" description="Helical" evidence="10">
    <location>
        <begin position="94"/>
        <end position="117"/>
    </location>
</feature>
<evidence type="ECO:0000313" key="11">
    <source>
        <dbReference type="EMBL" id="CRL33854.1"/>
    </source>
</evidence>
<evidence type="ECO:0000256" key="9">
    <source>
        <dbReference type="ARBA" id="ARBA00023251"/>
    </source>
</evidence>
<evidence type="ECO:0000256" key="7">
    <source>
        <dbReference type="ARBA" id="ARBA00022989"/>
    </source>
</evidence>
<dbReference type="InterPro" id="IPR002528">
    <property type="entry name" value="MATE_fam"/>
</dbReference>
<evidence type="ECO:0000256" key="5">
    <source>
        <dbReference type="ARBA" id="ARBA00022475"/>
    </source>
</evidence>
<keyword evidence="4" id="KW-0813">Transport</keyword>
<dbReference type="InterPro" id="IPR045070">
    <property type="entry name" value="MATE_MepA-like"/>
</dbReference>
<keyword evidence="5" id="KW-1003">Cell membrane</keyword>
<dbReference type="GO" id="GO:0046677">
    <property type="term" value="P:response to antibiotic"/>
    <property type="evidence" value="ECO:0007669"/>
    <property type="project" value="UniProtKB-KW"/>
</dbReference>
<keyword evidence="12" id="KW-1185">Reference proteome</keyword>
<evidence type="ECO:0000256" key="2">
    <source>
        <dbReference type="ARBA" id="ARBA00008417"/>
    </source>
</evidence>
<comment type="similarity">
    <text evidence="2">Belongs to the multi antimicrobial extrusion (MATE) (TC 2.A.66.1) family. MepA subfamily.</text>
</comment>
<dbReference type="GO" id="GO:0015297">
    <property type="term" value="F:antiporter activity"/>
    <property type="evidence" value="ECO:0007669"/>
    <property type="project" value="InterPro"/>
</dbReference>
<name>A0A0M6WCW2_9FIRM</name>
<feature type="transmembrane region" description="Helical" evidence="10">
    <location>
        <begin position="194"/>
        <end position="216"/>
    </location>
</feature>
<feature type="transmembrane region" description="Helical" evidence="10">
    <location>
        <begin position="167"/>
        <end position="188"/>
    </location>
</feature>
<feature type="transmembrane region" description="Helical" evidence="10">
    <location>
        <begin position="425"/>
        <end position="444"/>
    </location>
</feature>
<gene>
    <name evidence="11" type="ORF">RIL183_13421</name>
</gene>
<dbReference type="STRING" id="360807.ERS852392_02282"/>
<evidence type="ECO:0000313" key="12">
    <source>
        <dbReference type="Proteomes" id="UP000049828"/>
    </source>
</evidence>
<protein>
    <recommendedName>
        <fullName evidence="3">Multidrug export protein MepA</fullName>
    </recommendedName>
</protein>
<evidence type="ECO:0000256" key="3">
    <source>
        <dbReference type="ARBA" id="ARBA00022106"/>
    </source>
</evidence>
<evidence type="ECO:0000256" key="1">
    <source>
        <dbReference type="ARBA" id="ARBA00004651"/>
    </source>
</evidence>
<organism evidence="11 12">
    <name type="scientific">Roseburia inulinivorans</name>
    <dbReference type="NCBI Taxonomy" id="360807"/>
    <lineage>
        <taxon>Bacteria</taxon>
        <taxon>Bacillati</taxon>
        <taxon>Bacillota</taxon>
        <taxon>Clostridia</taxon>
        <taxon>Lachnospirales</taxon>
        <taxon>Lachnospiraceae</taxon>
        <taxon>Roseburia</taxon>
    </lineage>
</organism>
<dbReference type="OrthoDB" id="9811110at2"/>
<dbReference type="RefSeq" id="WP_055039201.1">
    <property type="nucleotide sequence ID" value="NZ_CVRS01000026.1"/>
</dbReference>
<keyword evidence="9" id="KW-0046">Antibiotic resistance</keyword>
<dbReference type="PANTHER" id="PTHR43823:SF3">
    <property type="entry name" value="MULTIDRUG EXPORT PROTEIN MEPA"/>
    <property type="match status" value="1"/>
</dbReference>
<feature type="transmembrane region" description="Helical" evidence="10">
    <location>
        <begin position="56"/>
        <end position="82"/>
    </location>
</feature>
<dbReference type="Proteomes" id="UP000049828">
    <property type="component" value="Unassembled WGS sequence"/>
</dbReference>
<feature type="transmembrane region" description="Helical" evidence="10">
    <location>
        <begin position="396"/>
        <end position="413"/>
    </location>
</feature>
<sequence length="449" mass="49458">MAVQNDFSKGSILSHMARIALPMTLAQFVNILYNIIDRVFIGRIPDHATEALTGLGVAFPICTLAIAFANLVGMGGAPLFSIERGKGNEEEAKYILGNSFNLLVVIGVVFSVVMFLVKRPMLYLLGASKNIYGYADSYLSIYLCGTLFVMLNLGMNAFINAQGFANIGMMTVSIGAVCNLILDPIFIFEMKMGVQGAALATVISQFAAACWTLRFLTGKKATIRLDKNYLKLKTDRVKKILVLGLSGFTMSVTNSLVQMVCNINLAMYGGDMYIAAMTIINSVREVIHMPVSGVGNGAQPVMSFNYGAKEYGRVKQTIRYTAVILLVYTLFAWGMTMLFPNQFVMIFNKDAELLPLTVKSMHIYFFGFFFMAFQFTGQTTFQALGKSKQAIFFSMLRKVIIVVPLTFLLPMIPEIGVTGVFLAEPISNLIGGLACFITMYVTVYRKLEV</sequence>
<dbReference type="PIRSF" id="PIRSF006603">
    <property type="entry name" value="DinF"/>
    <property type="match status" value="1"/>
</dbReference>
<comment type="subcellular location">
    <subcellularLocation>
        <location evidence="1">Cell membrane</location>
        <topology evidence="1">Multi-pass membrane protein</topology>
    </subcellularLocation>
</comment>
<dbReference type="Pfam" id="PF01554">
    <property type="entry name" value="MatE"/>
    <property type="match status" value="2"/>
</dbReference>
<feature type="transmembrane region" description="Helical" evidence="10">
    <location>
        <begin position="320"/>
        <end position="343"/>
    </location>
</feature>
<evidence type="ECO:0000256" key="6">
    <source>
        <dbReference type="ARBA" id="ARBA00022692"/>
    </source>
</evidence>
<evidence type="ECO:0000256" key="4">
    <source>
        <dbReference type="ARBA" id="ARBA00022448"/>
    </source>
</evidence>